<dbReference type="InterPro" id="IPR013436">
    <property type="entry name" value="Mobile_mystery_prot_B"/>
</dbReference>
<dbReference type="Proteomes" id="UP000318825">
    <property type="component" value="Unassembled WGS sequence"/>
</dbReference>
<dbReference type="InterPro" id="IPR036597">
    <property type="entry name" value="Fido-like_dom_sf"/>
</dbReference>
<dbReference type="OrthoDB" id="9813719at2"/>
<reference evidence="3 4" key="1">
    <citation type="submission" date="2019-06" db="EMBL/GenBank/DDBJ databases">
        <title>Whole genome shotgun sequence of Nitrobacter winogradskyi NBRC 14297.</title>
        <authorList>
            <person name="Hosoyama A."/>
            <person name="Uohara A."/>
            <person name="Ohji S."/>
            <person name="Ichikawa N."/>
        </authorList>
    </citation>
    <scope>NUCLEOTIDE SEQUENCE [LARGE SCALE GENOMIC DNA]</scope>
    <source>
        <strain evidence="3 4">NBRC 14297</strain>
    </source>
</reference>
<proteinExistence type="predicted"/>
<dbReference type="SUPFAM" id="SSF140931">
    <property type="entry name" value="Fic-like"/>
    <property type="match status" value="1"/>
</dbReference>
<name>A0A4Y3WEL5_NITWI</name>
<accession>A0A4Y3WEL5</accession>
<dbReference type="EMBL" id="BJNF01000111">
    <property type="protein sequence ID" value="GEC17467.1"/>
    <property type="molecule type" value="Genomic_DNA"/>
</dbReference>
<comment type="caution">
    <text evidence="3">The sequence shown here is derived from an EMBL/GenBank/DDBJ whole genome shotgun (WGS) entry which is preliminary data.</text>
</comment>
<organism evidence="3 4">
    <name type="scientific">Nitrobacter winogradskyi</name>
    <name type="common">Nitrobacter agilis</name>
    <dbReference type="NCBI Taxonomy" id="913"/>
    <lineage>
        <taxon>Bacteria</taxon>
        <taxon>Pseudomonadati</taxon>
        <taxon>Pseudomonadota</taxon>
        <taxon>Alphaproteobacteria</taxon>
        <taxon>Hyphomicrobiales</taxon>
        <taxon>Nitrobacteraceae</taxon>
        <taxon>Nitrobacter</taxon>
    </lineage>
</organism>
<dbReference type="InterPro" id="IPR003812">
    <property type="entry name" value="Fido"/>
</dbReference>
<feature type="active site" evidence="1">
    <location>
        <position position="130"/>
    </location>
</feature>
<dbReference type="InterPro" id="IPR040198">
    <property type="entry name" value="Fido_containing"/>
</dbReference>
<dbReference type="NCBIfam" id="TIGR02613">
    <property type="entry name" value="mob_myst_B"/>
    <property type="match status" value="1"/>
</dbReference>
<dbReference type="PROSITE" id="PS51459">
    <property type="entry name" value="FIDO"/>
    <property type="match status" value="1"/>
</dbReference>
<evidence type="ECO:0000259" key="2">
    <source>
        <dbReference type="PROSITE" id="PS51459"/>
    </source>
</evidence>
<dbReference type="RefSeq" id="WP_141385208.1">
    <property type="nucleotide sequence ID" value="NZ_BJNF01000111.1"/>
</dbReference>
<protein>
    <submittedName>
        <fullName evidence="3">Cell filamentation protein</fullName>
    </submittedName>
</protein>
<evidence type="ECO:0000313" key="3">
    <source>
        <dbReference type="EMBL" id="GEC17467.1"/>
    </source>
</evidence>
<evidence type="ECO:0000313" key="4">
    <source>
        <dbReference type="Proteomes" id="UP000318825"/>
    </source>
</evidence>
<dbReference type="PANTHER" id="PTHR13504:SF39">
    <property type="entry name" value="CELL FILAMENTATION PROTEIN"/>
    <property type="match status" value="1"/>
</dbReference>
<gene>
    <name evidence="3" type="primary">fic</name>
    <name evidence="3" type="ORF">NWI01_33590</name>
</gene>
<dbReference type="Gene3D" id="1.10.3290.10">
    <property type="entry name" value="Fido-like domain"/>
    <property type="match status" value="1"/>
</dbReference>
<evidence type="ECO:0000256" key="1">
    <source>
        <dbReference type="PIRSR" id="PIRSR640198-1"/>
    </source>
</evidence>
<dbReference type="AlphaFoldDB" id="A0A4Y3WEL5"/>
<dbReference type="PANTHER" id="PTHR13504">
    <property type="entry name" value="FIDO DOMAIN-CONTAINING PROTEIN DDB_G0283145"/>
    <property type="match status" value="1"/>
</dbReference>
<dbReference type="Pfam" id="PF02661">
    <property type="entry name" value="Fic"/>
    <property type="match status" value="1"/>
</dbReference>
<sequence length="200" mass="22589">MTGLAEYPEGATPLDPNELGGLKFKHITTREELDELEQANIESGLQWLGRHRGDVLTDDFAVTLHKRLFGEVWDWAGTFRKTGKNIGVDPIHIPVQLRTLMDDAQYWSKNKTYPELEAAARFHHRLVQIHPFPNGNGRHSRIMADTMLERVYGAKPIDWAGGYDLQKMNDRRATYIVALKAADAGNITPLIDFCSPRGGH</sequence>
<feature type="domain" description="Fido" evidence="2">
    <location>
        <begin position="56"/>
        <end position="196"/>
    </location>
</feature>